<keyword evidence="2" id="KW-1185">Reference proteome</keyword>
<name>A0ACB8A5X2_9AGAM</name>
<feature type="non-terminal residue" evidence="1">
    <location>
        <position position="1"/>
    </location>
</feature>
<reference evidence="1" key="1">
    <citation type="journal article" date="2021" name="New Phytol.">
        <title>Evolutionary innovations through gain and loss of genes in the ectomycorrhizal Boletales.</title>
        <authorList>
            <person name="Wu G."/>
            <person name="Miyauchi S."/>
            <person name="Morin E."/>
            <person name="Kuo A."/>
            <person name="Drula E."/>
            <person name="Varga T."/>
            <person name="Kohler A."/>
            <person name="Feng B."/>
            <person name="Cao Y."/>
            <person name="Lipzen A."/>
            <person name="Daum C."/>
            <person name="Hundley H."/>
            <person name="Pangilinan J."/>
            <person name="Johnson J."/>
            <person name="Barry K."/>
            <person name="LaButti K."/>
            <person name="Ng V."/>
            <person name="Ahrendt S."/>
            <person name="Min B."/>
            <person name="Choi I.G."/>
            <person name="Park H."/>
            <person name="Plett J.M."/>
            <person name="Magnuson J."/>
            <person name="Spatafora J.W."/>
            <person name="Nagy L.G."/>
            <person name="Henrissat B."/>
            <person name="Grigoriev I.V."/>
            <person name="Yang Z.L."/>
            <person name="Xu J."/>
            <person name="Martin F.M."/>
        </authorList>
    </citation>
    <scope>NUCLEOTIDE SEQUENCE</scope>
    <source>
        <strain evidence="1">ATCC 28755</strain>
    </source>
</reference>
<protein>
    <submittedName>
        <fullName evidence="1">Uncharacterized protein</fullName>
    </submittedName>
</protein>
<evidence type="ECO:0000313" key="1">
    <source>
        <dbReference type="EMBL" id="KAH7908440.1"/>
    </source>
</evidence>
<gene>
    <name evidence="1" type="ORF">BJ138DRAFT_1157644</name>
</gene>
<comment type="caution">
    <text evidence="1">The sequence shown here is derived from an EMBL/GenBank/DDBJ whole genome shotgun (WGS) entry which is preliminary data.</text>
</comment>
<dbReference type="Proteomes" id="UP000790377">
    <property type="component" value="Unassembled WGS sequence"/>
</dbReference>
<proteinExistence type="predicted"/>
<sequence length="374" mass="42729">QEQSQELVLLPRAFNFIYATQLNIISSLMKTQLDSARLHGSILPLELFLIVFKFVHQAHIDDLNNPENGANRDTTTIAQFPNNIASVCSYWHDIMLKNPDFWTLYTIDFDSPISGTDLVDLQLQSTQGRSLVIEIRSSKVFDSIQEYKQMGSVMSCLRPHLERFLELKIETCYSESLGLAATSNDDRGIGTVTRSSSFDVCPTHIVASRISPFQCVADIFEFNFLRRKGYLNLPMINVIRCSVYQLHEVFLRSWHLGLIDIAASERLEVLQYWNMHSLEICNCPSFDDNFLKALANDGFSLWPTLETMQICKCTMFTAKGLIQMIKDRLQVSLNYDFVFAIKEVVVQEGPAINAEDRQWLCCSLAGFEWSTRTV</sequence>
<accession>A0ACB8A5X2</accession>
<evidence type="ECO:0000313" key="2">
    <source>
        <dbReference type="Proteomes" id="UP000790377"/>
    </source>
</evidence>
<organism evidence="1 2">
    <name type="scientific">Hygrophoropsis aurantiaca</name>
    <dbReference type="NCBI Taxonomy" id="72124"/>
    <lineage>
        <taxon>Eukaryota</taxon>
        <taxon>Fungi</taxon>
        <taxon>Dikarya</taxon>
        <taxon>Basidiomycota</taxon>
        <taxon>Agaricomycotina</taxon>
        <taxon>Agaricomycetes</taxon>
        <taxon>Agaricomycetidae</taxon>
        <taxon>Boletales</taxon>
        <taxon>Coniophorineae</taxon>
        <taxon>Hygrophoropsidaceae</taxon>
        <taxon>Hygrophoropsis</taxon>
    </lineage>
</organism>
<dbReference type="EMBL" id="MU267822">
    <property type="protein sequence ID" value="KAH7908440.1"/>
    <property type="molecule type" value="Genomic_DNA"/>
</dbReference>